<name>A0A5B0G729_9BURK</name>
<proteinExistence type="predicted"/>
<evidence type="ECO:0000313" key="1">
    <source>
        <dbReference type="EMBL" id="KAA0999022.1"/>
    </source>
</evidence>
<sequence length="71" mass="7924">MTDRIISSSTHDAHMSVKDHVADGWVASVCVVPKGVSKSHEVIKLDTFFEREDVAWESVETLARAELNNLK</sequence>
<dbReference type="AlphaFoldDB" id="A0A5B0G729"/>
<keyword evidence="2" id="KW-1185">Reference proteome</keyword>
<protein>
    <submittedName>
        <fullName evidence="1">Uncharacterized protein</fullName>
    </submittedName>
</protein>
<gene>
    <name evidence="1" type="ORF">FVF58_42610</name>
</gene>
<accession>A0A5B0G729</accession>
<evidence type="ECO:0000313" key="2">
    <source>
        <dbReference type="Proteomes" id="UP000325273"/>
    </source>
</evidence>
<organism evidence="1 2">
    <name type="scientific">Paraburkholderia panacisoli</name>
    <dbReference type="NCBI Taxonomy" id="2603818"/>
    <lineage>
        <taxon>Bacteria</taxon>
        <taxon>Pseudomonadati</taxon>
        <taxon>Pseudomonadota</taxon>
        <taxon>Betaproteobacteria</taxon>
        <taxon>Burkholderiales</taxon>
        <taxon>Burkholderiaceae</taxon>
        <taxon>Paraburkholderia</taxon>
    </lineage>
</organism>
<comment type="caution">
    <text evidence="1">The sequence shown here is derived from an EMBL/GenBank/DDBJ whole genome shotgun (WGS) entry which is preliminary data.</text>
</comment>
<dbReference type="EMBL" id="VTUZ01000051">
    <property type="protein sequence ID" value="KAA0999022.1"/>
    <property type="molecule type" value="Genomic_DNA"/>
</dbReference>
<dbReference type="RefSeq" id="WP_149675637.1">
    <property type="nucleotide sequence ID" value="NZ_VTUZ01000051.1"/>
</dbReference>
<dbReference type="Proteomes" id="UP000325273">
    <property type="component" value="Unassembled WGS sequence"/>
</dbReference>
<reference evidence="1 2" key="1">
    <citation type="submission" date="2019-08" db="EMBL/GenBank/DDBJ databases">
        <title>Paraburkholderia sp. DCY113.</title>
        <authorList>
            <person name="Kang J."/>
        </authorList>
    </citation>
    <scope>NUCLEOTIDE SEQUENCE [LARGE SCALE GENOMIC DNA]</scope>
    <source>
        <strain evidence="1 2">DCY113</strain>
    </source>
</reference>